<evidence type="ECO:0000313" key="7">
    <source>
        <dbReference type="EMBL" id="LAB68091.1"/>
    </source>
</evidence>
<keyword evidence="4 6" id="KW-1133">Transmembrane helix</keyword>
<keyword evidence="5 6" id="KW-0472">Membrane</keyword>
<reference evidence="8" key="1">
    <citation type="submission" date="2017-11" db="EMBL/GenBank/DDBJ databases">
        <title>The sensing device of the deep-sea amphipod.</title>
        <authorList>
            <person name="Kobayashi H."/>
            <person name="Nagahama T."/>
            <person name="Arai W."/>
            <person name="Sasagawa Y."/>
            <person name="Umeda M."/>
            <person name="Hayashi T."/>
            <person name="Nikaido I."/>
            <person name="Watanabe H."/>
            <person name="Oguri K."/>
            <person name="Kitazato H."/>
            <person name="Fujioka K."/>
            <person name="Kido Y."/>
            <person name="Takami H."/>
        </authorList>
    </citation>
    <scope>NUCLEOTIDE SEQUENCE</scope>
    <source>
        <tissue evidence="8">Whole body</tissue>
    </source>
</reference>
<evidence type="ECO:0000256" key="1">
    <source>
        <dbReference type="ARBA" id="ARBA00004141"/>
    </source>
</evidence>
<dbReference type="InterPro" id="IPR007881">
    <property type="entry name" value="UNC-50"/>
</dbReference>
<sequence>MSAGVSSVADNFQKKTRTESVTSVGSHSSIPLSYRSLSPLPIPATHRNDCMTAAAKRYRYLRRLFKFRQMDFEFAAWQMVYLFIAPQKVFRNSLYRKQTKAQFARDDPAFVVLLCLWLCVTTLGFGVVLALGFFDLIVFLLYTVFIDTLLTGCVVASVLWFLVNHYLVKPTCFDQDVEWGYAFDVHLNAYFPSLIILHFFQLFFYHILLQHDWFVSVLFGNTLWLLSVGYYIYITFLGYSALSILHKSRTFLYALPVVASIYLLSLVCQWNLCRALVRFYHYRVL</sequence>
<feature type="transmembrane region" description="Helical" evidence="6">
    <location>
        <begin position="139"/>
        <end position="163"/>
    </location>
</feature>
<evidence type="ECO:0000256" key="5">
    <source>
        <dbReference type="ARBA" id="ARBA00023136"/>
    </source>
</evidence>
<dbReference type="GO" id="GO:0000139">
    <property type="term" value="C:Golgi membrane"/>
    <property type="evidence" value="ECO:0007669"/>
    <property type="project" value="TreeGrafter"/>
</dbReference>
<feature type="transmembrane region" description="Helical" evidence="6">
    <location>
        <begin position="251"/>
        <end position="273"/>
    </location>
</feature>
<evidence type="ECO:0000256" key="2">
    <source>
        <dbReference type="ARBA" id="ARBA00006293"/>
    </source>
</evidence>
<dbReference type="PANTHER" id="PTHR12841">
    <property type="entry name" value="PROTEIN UNC-50 HOMOLOG"/>
    <property type="match status" value="1"/>
</dbReference>
<dbReference type="Pfam" id="PF05216">
    <property type="entry name" value="UNC-50"/>
    <property type="match status" value="1"/>
</dbReference>
<feature type="transmembrane region" description="Helical" evidence="6">
    <location>
        <begin position="189"/>
        <end position="209"/>
    </location>
</feature>
<comment type="similarity">
    <text evidence="2">Belongs to the unc-50 family.</text>
</comment>
<evidence type="ECO:0000256" key="6">
    <source>
        <dbReference type="SAM" id="Phobius"/>
    </source>
</evidence>
<keyword evidence="3 6" id="KW-0812">Transmembrane</keyword>
<reference evidence="7" key="2">
    <citation type="journal article" date="2018" name="Biosci. Biotechnol. Biochem.">
        <title>Polysaccharide hydrolase of the hadal zone amphipods Hirondellea gigas.</title>
        <authorList>
            <person name="Kobayashi H."/>
            <person name="Nagahama T."/>
            <person name="Arai W."/>
            <person name="Sasagawa Y."/>
            <person name="Umeda M."/>
            <person name="Hayashi T."/>
            <person name="Nikaido I."/>
            <person name="Watanabe H."/>
            <person name="Oguri K."/>
            <person name="Kitazato H."/>
            <person name="Fujioka K."/>
            <person name="Kido Y."/>
            <person name="Takami H."/>
        </authorList>
    </citation>
    <scope>NUCLEOTIDE SEQUENCE</scope>
    <source>
        <tissue evidence="7">Whole body</tissue>
    </source>
</reference>
<feature type="transmembrane region" description="Helical" evidence="6">
    <location>
        <begin position="221"/>
        <end position="245"/>
    </location>
</feature>
<evidence type="ECO:0000256" key="4">
    <source>
        <dbReference type="ARBA" id="ARBA00022989"/>
    </source>
</evidence>
<feature type="transmembrane region" description="Helical" evidence="6">
    <location>
        <begin position="110"/>
        <end position="132"/>
    </location>
</feature>
<comment type="subcellular location">
    <subcellularLocation>
        <location evidence="1">Membrane</location>
        <topology evidence="1">Multi-pass membrane protein</topology>
    </subcellularLocation>
</comment>
<evidence type="ECO:0000313" key="8">
    <source>
        <dbReference type="EMBL" id="LAC21607.1"/>
    </source>
</evidence>
<dbReference type="PANTHER" id="PTHR12841:SF6">
    <property type="entry name" value="PROTEIN UNC-50 HOMOLOG"/>
    <property type="match status" value="1"/>
</dbReference>
<protein>
    <submittedName>
        <fullName evidence="7">Protein unc-50 homolog</fullName>
    </submittedName>
</protein>
<proteinExistence type="evidence at transcript level"/>
<dbReference type="EMBL" id="IACF01002437">
    <property type="protein sequence ID" value="LAB68091.1"/>
    <property type="molecule type" value="mRNA"/>
</dbReference>
<accession>A0A2P2I278</accession>
<organism evidence="7">
    <name type="scientific">Hirondellea gigas</name>
    <dbReference type="NCBI Taxonomy" id="1518452"/>
    <lineage>
        <taxon>Eukaryota</taxon>
        <taxon>Metazoa</taxon>
        <taxon>Ecdysozoa</taxon>
        <taxon>Arthropoda</taxon>
        <taxon>Crustacea</taxon>
        <taxon>Multicrustacea</taxon>
        <taxon>Malacostraca</taxon>
        <taxon>Eumalacostraca</taxon>
        <taxon>Peracarida</taxon>
        <taxon>Amphipoda</taxon>
        <taxon>Amphilochidea</taxon>
        <taxon>Lysianassida</taxon>
        <taxon>Lysianassidira</taxon>
        <taxon>Lysianassoidea</taxon>
        <taxon>Lysianassidae</taxon>
        <taxon>Hirondellea</taxon>
    </lineage>
</organism>
<dbReference type="AlphaFoldDB" id="A0A2P2I278"/>
<dbReference type="EMBL" id="IACT01002320">
    <property type="protein sequence ID" value="LAC21607.1"/>
    <property type="molecule type" value="mRNA"/>
</dbReference>
<evidence type="ECO:0000256" key="3">
    <source>
        <dbReference type="ARBA" id="ARBA00022692"/>
    </source>
</evidence>
<name>A0A2P2I278_9CRUS</name>